<evidence type="ECO:0000256" key="4">
    <source>
        <dbReference type="ARBA" id="ARBA00022741"/>
    </source>
</evidence>
<comment type="cofactor">
    <cofactor evidence="8">
        <name>Mg(2+)</name>
        <dbReference type="ChEBI" id="CHEBI:18420"/>
    </cofactor>
</comment>
<keyword evidence="2 8" id="KW-0808">Transferase</keyword>
<feature type="binding site" evidence="8">
    <location>
        <position position="93"/>
    </location>
    <ligand>
        <name>Mg(2+)</name>
        <dbReference type="ChEBI" id="CHEBI:18420"/>
    </ligand>
</feature>
<evidence type="ECO:0000256" key="2">
    <source>
        <dbReference type="ARBA" id="ARBA00022679"/>
    </source>
</evidence>
<dbReference type="SUPFAM" id="SSF53448">
    <property type="entry name" value="Nucleotide-diphospho-sugar transferases"/>
    <property type="match status" value="1"/>
</dbReference>
<evidence type="ECO:0000313" key="11">
    <source>
        <dbReference type="Proteomes" id="UP000265882"/>
    </source>
</evidence>
<keyword evidence="10" id="KW-0548">Nucleotidyltransferase</keyword>
<evidence type="ECO:0000259" key="9">
    <source>
        <dbReference type="Pfam" id="PF12804"/>
    </source>
</evidence>
<dbReference type="GO" id="GO:0046872">
    <property type="term" value="F:metal ion binding"/>
    <property type="evidence" value="ECO:0007669"/>
    <property type="project" value="UniProtKB-KW"/>
</dbReference>
<dbReference type="GO" id="GO:0005737">
    <property type="term" value="C:cytoplasm"/>
    <property type="evidence" value="ECO:0007669"/>
    <property type="project" value="UniProtKB-SubCell"/>
</dbReference>
<evidence type="ECO:0000256" key="1">
    <source>
        <dbReference type="ARBA" id="ARBA00022490"/>
    </source>
</evidence>
<dbReference type="HAMAP" id="MF_00316">
    <property type="entry name" value="MobA"/>
    <property type="match status" value="1"/>
</dbReference>
<comment type="catalytic activity">
    <reaction evidence="8">
        <text>Mo-molybdopterin + GTP + H(+) = Mo-molybdopterin guanine dinucleotide + diphosphate</text>
        <dbReference type="Rhea" id="RHEA:34243"/>
        <dbReference type="ChEBI" id="CHEBI:15378"/>
        <dbReference type="ChEBI" id="CHEBI:33019"/>
        <dbReference type="ChEBI" id="CHEBI:37565"/>
        <dbReference type="ChEBI" id="CHEBI:71302"/>
        <dbReference type="ChEBI" id="CHEBI:71310"/>
        <dbReference type="EC" id="2.7.7.77"/>
    </reaction>
</comment>
<dbReference type="EMBL" id="QZKU01000017">
    <property type="protein sequence ID" value="RJP25884.1"/>
    <property type="molecule type" value="Genomic_DNA"/>
</dbReference>
<evidence type="ECO:0000256" key="6">
    <source>
        <dbReference type="ARBA" id="ARBA00023134"/>
    </source>
</evidence>
<accession>A0A3A4PD12</accession>
<dbReference type="PANTHER" id="PTHR19136">
    <property type="entry name" value="MOLYBDENUM COFACTOR GUANYLYLTRANSFERASE"/>
    <property type="match status" value="1"/>
</dbReference>
<sequence length="195" mass="21739">MESAVILAGGKSTRIGQNKALLDFGGESLIGRIYRILKSAFNDVFVSANDKDIYKFLGAPVIPDAFPGGGSLAGIHAGLLACASAHCFFVACDMPFINIELIRRLHGLIDGYDVIIPVSTVGYEPLHAFYSRQCLPHIQQQLEQRNLKVIDFFSQVRIREVKRTELQGCDPSELSYFNINTKDKYELALRRLKTM</sequence>
<comment type="function">
    <text evidence="8">Transfers a GMP moiety from GTP to Mo-molybdopterin (Mo-MPT) cofactor (Moco or molybdenum cofactor) to form Mo-molybdopterin guanine dinucleotide (Mo-MGD) cofactor.</text>
</comment>
<feature type="binding site" evidence="8">
    <location>
        <position position="64"/>
    </location>
    <ligand>
        <name>GTP</name>
        <dbReference type="ChEBI" id="CHEBI:37565"/>
    </ligand>
</feature>
<name>A0A3A4PD12_ABYX5</name>
<keyword evidence="3 8" id="KW-0479">Metal-binding</keyword>
<comment type="domain">
    <text evidence="8">The N-terminal domain determines nucleotide recognition and specific binding, while the C-terminal domain determines the specific binding to the target protein.</text>
</comment>
<feature type="domain" description="MobA-like NTP transferase" evidence="9">
    <location>
        <begin position="4"/>
        <end position="148"/>
    </location>
</feature>
<protein>
    <recommendedName>
        <fullName evidence="8">Probable molybdenum cofactor guanylyltransferase</fullName>
        <shortName evidence="8">MoCo guanylyltransferase</shortName>
        <ecNumber evidence="8">2.7.7.77</ecNumber>
    </recommendedName>
    <alternativeName>
        <fullName evidence="8">GTP:molybdopterin guanylyltransferase</fullName>
    </alternativeName>
    <alternativeName>
        <fullName evidence="8">Mo-MPT guanylyltransferase</fullName>
    </alternativeName>
    <alternativeName>
        <fullName evidence="8">Molybdopterin guanylyltransferase</fullName>
    </alternativeName>
    <alternativeName>
        <fullName evidence="8">Molybdopterin-guanine dinucleotide synthase</fullName>
        <shortName evidence="8">MGD synthase</shortName>
    </alternativeName>
</protein>
<keyword evidence="1 8" id="KW-0963">Cytoplasm</keyword>
<dbReference type="GO" id="GO:0005525">
    <property type="term" value="F:GTP binding"/>
    <property type="evidence" value="ECO:0007669"/>
    <property type="project" value="UniProtKB-UniRule"/>
</dbReference>
<keyword evidence="5 8" id="KW-0460">Magnesium</keyword>
<evidence type="ECO:0000256" key="8">
    <source>
        <dbReference type="HAMAP-Rule" id="MF_00316"/>
    </source>
</evidence>
<proteinExistence type="inferred from homology"/>
<feature type="binding site" evidence="8">
    <location>
        <position position="93"/>
    </location>
    <ligand>
        <name>GTP</name>
        <dbReference type="ChEBI" id="CHEBI:37565"/>
    </ligand>
</feature>
<comment type="similarity">
    <text evidence="8">Belongs to the MobA family.</text>
</comment>
<gene>
    <name evidence="8" type="primary">mobA</name>
    <name evidence="10" type="ORF">C4520_01655</name>
</gene>
<evidence type="ECO:0000256" key="3">
    <source>
        <dbReference type="ARBA" id="ARBA00022723"/>
    </source>
</evidence>
<dbReference type="InterPro" id="IPR013482">
    <property type="entry name" value="Molybde_CF_guanTrfase"/>
</dbReference>
<comment type="caution">
    <text evidence="8">Lacks conserved residue(s) required for the propagation of feature annotation.</text>
</comment>
<dbReference type="GO" id="GO:1902758">
    <property type="term" value="P:bis(molybdopterin guanine dinucleotide)molybdenum biosynthetic process"/>
    <property type="evidence" value="ECO:0007669"/>
    <property type="project" value="TreeGrafter"/>
</dbReference>
<comment type="caution">
    <text evidence="10">The sequence shown here is derived from an EMBL/GenBank/DDBJ whole genome shotgun (WGS) entry which is preliminary data.</text>
</comment>
<dbReference type="EC" id="2.7.7.77" evidence="8"/>
<comment type="subcellular location">
    <subcellularLocation>
        <location evidence="8">Cytoplasm</location>
    </subcellularLocation>
</comment>
<dbReference type="InterPro" id="IPR029044">
    <property type="entry name" value="Nucleotide-diphossugar_trans"/>
</dbReference>
<reference evidence="10 11" key="1">
    <citation type="journal article" date="2017" name="ISME J.">
        <title>Energy and carbon metabolisms in a deep terrestrial subsurface fluid microbial community.</title>
        <authorList>
            <person name="Momper L."/>
            <person name="Jungbluth S.P."/>
            <person name="Lee M.D."/>
            <person name="Amend J.P."/>
        </authorList>
    </citation>
    <scope>NUCLEOTIDE SEQUENCE [LARGE SCALE GENOMIC DNA]</scope>
    <source>
        <strain evidence="10">SURF_5</strain>
    </source>
</reference>
<organism evidence="10 11">
    <name type="scientific">Abyssobacteria bacterium (strain SURF_5)</name>
    <dbReference type="NCBI Taxonomy" id="2093360"/>
    <lineage>
        <taxon>Bacteria</taxon>
        <taxon>Pseudomonadati</taxon>
        <taxon>Candidatus Hydrogenedentota</taxon>
        <taxon>Candidatus Abyssobacteria</taxon>
    </lineage>
</organism>
<evidence type="ECO:0000256" key="7">
    <source>
        <dbReference type="ARBA" id="ARBA00023150"/>
    </source>
</evidence>
<keyword evidence="4 8" id="KW-0547">Nucleotide-binding</keyword>
<dbReference type="CDD" id="cd02503">
    <property type="entry name" value="MobA"/>
    <property type="match status" value="1"/>
</dbReference>
<dbReference type="Proteomes" id="UP000265882">
    <property type="component" value="Unassembled WGS sequence"/>
</dbReference>
<feature type="binding site" evidence="8">
    <location>
        <position position="19"/>
    </location>
    <ligand>
        <name>GTP</name>
        <dbReference type="ChEBI" id="CHEBI:37565"/>
    </ligand>
</feature>
<dbReference type="PANTHER" id="PTHR19136:SF81">
    <property type="entry name" value="MOLYBDENUM COFACTOR GUANYLYLTRANSFERASE"/>
    <property type="match status" value="1"/>
</dbReference>
<dbReference type="Gene3D" id="3.90.550.10">
    <property type="entry name" value="Spore Coat Polysaccharide Biosynthesis Protein SpsA, Chain A"/>
    <property type="match status" value="1"/>
</dbReference>
<keyword evidence="7 8" id="KW-0501">Molybdenum cofactor biosynthesis</keyword>
<dbReference type="AlphaFoldDB" id="A0A3A4PD12"/>
<dbReference type="Pfam" id="PF12804">
    <property type="entry name" value="NTP_transf_3"/>
    <property type="match status" value="1"/>
</dbReference>
<keyword evidence="6 8" id="KW-0342">GTP-binding</keyword>
<evidence type="ECO:0000313" key="10">
    <source>
        <dbReference type="EMBL" id="RJP25884.1"/>
    </source>
</evidence>
<evidence type="ECO:0000256" key="5">
    <source>
        <dbReference type="ARBA" id="ARBA00022842"/>
    </source>
</evidence>
<dbReference type="GO" id="GO:0061603">
    <property type="term" value="F:molybdenum cofactor guanylyltransferase activity"/>
    <property type="evidence" value="ECO:0007669"/>
    <property type="project" value="UniProtKB-EC"/>
</dbReference>
<feature type="binding site" evidence="8">
    <location>
        <begin position="7"/>
        <end position="9"/>
    </location>
    <ligand>
        <name>GTP</name>
        <dbReference type="ChEBI" id="CHEBI:37565"/>
    </ligand>
</feature>
<dbReference type="InterPro" id="IPR025877">
    <property type="entry name" value="MobA-like_NTP_Trfase"/>
</dbReference>